<dbReference type="HOGENOM" id="CLU_039483_3_0_6"/>
<evidence type="ECO:0000256" key="2">
    <source>
        <dbReference type="ARBA" id="ARBA00007783"/>
    </source>
</evidence>
<dbReference type="AlphaFoldDB" id="A0A090AHP3"/>
<keyword evidence="3 6" id="KW-0812">Transmembrane</keyword>
<keyword evidence="6" id="KW-1003">Cell membrane</keyword>
<feature type="transmembrane region" description="Helical" evidence="6">
    <location>
        <begin position="49"/>
        <end position="69"/>
    </location>
</feature>
<keyword evidence="4 6" id="KW-1133">Transmembrane helix</keyword>
<dbReference type="EMBL" id="AP014633">
    <property type="protein sequence ID" value="BAP57863.1"/>
    <property type="molecule type" value="Genomic_DNA"/>
</dbReference>
<feature type="transmembrane region" description="Helical" evidence="6">
    <location>
        <begin position="20"/>
        <end position="43"/>
    </location>
</feature>
<accession>A0A090AHP3</accession>
<evidence type="ECO:0000313" key="8">
    <source>
        <dbReference type="EMBL" id="BAP57863.1"/>
    </source>
</evidence>
<keyword evidence="5 6" id="KW-0472">Membrane</keyword>
<dbReference type="PANTHER" id="PTHR43332">
    <property type="entry name" value="INNER MEMBRANE TRANSPORT PERMEASE YADH-RELATED"/>
    <property type="match status" value="1"/>
</dbReference>
<dbReference type="NCBIfam" id="NF011648">
    <property type="entry name" value="PRK15066.1"/>
    <property type="match status" value="1"/>
</dbReference>
<sequence>MNGYGLYTLFNKEIWRFLKVTTQTILTPVVTILLYLLVFSSVLSKHVEVYAGISYATFLVPGLMIMSIIQNAFANSSSSLFQAKVNGSVVFMLLAPLANWEIYFAFILAAIVRGLLVGIGVWVAVLGFVSLPIHHFWVLLVFAVFGSAVLGALGFVAALWAEKWDHIAAFQNFVILPLTFLSGAFYRIDTLPPFWQKVSYYNPFFYMVDGFRYGFLGVADFHIGISLVVVSLFLFIVSAWCLWLIQLGYKIRY</sequence>
<dbReference type="OrthoDB" id="9804001at2"/>
<comment type="similarity">
    <text evidence="2 6">Belongs to the ABC-2 integral membrane protein family.</text>
</comment>
<proteinExistence type="inferred from homology"/>
<reference evidence="8 9" key="1">
    <citation type="journal article" date="2014" name="ISME J.">
        <title>Ecophysiology of Thioploca ingrica as revealed by the complete genome sequence supplemented with proteomic evidence.</title>
        <authorList>
            <person name="Kojima H."/>
            <person name="Ogura Y."/>
            <person name="Yamamoto N."/>
            <person name="Togashi T."/>
            <person name="Mori H."/>
            <person name="Watanabe T."/>
            <person name="Nemoto F."/>
            <person name="Kurokawa K."/>
            <person name="Hayashi T."/>
            <person name="Fukui M."/>
        </authorList>
    </citation>
    <scope>NUCLEOTIDE SEQUENCE [LARGE SCALE GENOMIC DNA]</scope>
</reference>
<evidence type="ECO:0000259" key="7">
    <source>
        <dbReference type="PROSITE" id="PS51012"/>
    </source>
</evidence>
<evidence type="ECO:0000256" key="3">
    <source>
        <dbReference type="ARBA" id="ARBA00022692"/>
    </source>
</evidence>
<comment type="subcellular location">
    <subcellularLocation>
        <location evidence="6">Cell inner membrane</location>
        <topology evidence="6">Multi-pass membrane protein</topology>
    </subcellularLocation>
    <subcellularLocation>
        <location evidence="1">Membrane</location>
        <topology evidence="1">Multi-pass membrane protein</topology>
    </subcellularLocation>
</comment>
<keyword evidence="6" id="KW-0813">Transport</keyword>
<keyword evidence="8" id="KW-0378">Hydrolase</keyword>
<dbReference type="InterPro" id="IPR052522">
    <property type="entry name" value="ABC-2_transport_permease"/>
</dbReference>
<dbReference type="Proteomes" id="UP000031623">
    <property type="component" value="Chromosome"/>
</dbReference>
<evidence type="ECO:0000256" key="1">
    <source>
        <dbReference type="ARBA" id="ARBA00004141"/>
    </source>
</evidence>
<dbReference type="PRINTS" id="PR00164">
    <property type="entry name" value="ABC2TRNSPORT"/>
</dbReference>
<evidence type="ECO:0000256" key="6">
    <source>
        <dbReference type="RuleBase" id="RU361157"/>
    </source>
</evidence>
<gene>
    <name evidence="8" type="ORF">THII_3566</name>
</gene>
<evidence type="ECO:0000256" key="4">
    <source>
        <dbReference type="ARBA" id="ARBA00022989"/>
    </source>
</evidence>
<protein>
    <recommendedName>
        <fullName evidence="6">Transport permease protein</fullName>
    </recommendedName>
</protein>
<feature type="transmembrane region" description="Helical" evidence="6">
    <location>
        <begin position="104"/>
        <end position="129"/>
    </location>
</feature>
<dbReference type="GO" id="GO:0140359">
    <property type="term" value="F:ABC-type transporter activity"/>
    <property type="evidence" value="ECO:0007669"/>
    <property type="project" value="InterPro"/>
</dbReference>
<organism evidence="8 9">
    <name type="scientific">Thioploca ingrica</name>
    <dbReference type="NCBI Taxonomy" id="40754"/>
    <lineage>
        <taxon>Bacteria</taxon>
        <taxon>Pseudomonadati</taxon>
        <taxon>Pseudomonadota</taxon>
        <taxon>Gammaproteobacteria</taxon>
        <taxon>Thiotrichales</taxon>
        <taxon>Thiotrichaceae</taxon>
        <taxon>Thioploca</taxon>
    </lineage>
</organism>
<dbReference type="GO" id="GO:0016787">
    <property type="term" value="F:hydrolase activity"/>
    <property type="evidence" value="ECO:0007669"/>
    <property type="project" value="UniProtKB-KW"/>
</dbReference>
<dbReference type="PANTHER" id="PTHR43332:SF2">
    <property type="entry name" value="INNER MEMBRANE TRANSPORT PERMEASE YADH"/>
    <property type="match status" value="1"/>
</dbReference>
<evidence type="ECO:0000313" key="9">
    <source>
        <dbReference type="Proteomes" id="UP000031623"/>
    </source>
</evidence>
<dbReference type="Pfam" id="PF01061">
    <property type="entry name" value="ABC2_membrane"/>
    <property type="match status" value="1"/>
</dbReference>
<feature type="domain" description="ABC transmembrane type-2" evidence="7">
    <location>
        <begin position="19"/>
        <end position="248"/>
    </location>
</feature>
<feature type="transmembrane region" description="Helical" evidence="6">
    <location>
        <begin position="221"/>
        <end position="245"/>
    </location>
</feature>
<dbReference type="PIRSF" id="PIRSF006648">
    <property type="entry name" value="DrrB"/>
    <property type="match status" value="1"/>
</dbReference>
<dbReference type="KEGG" id="tig:THII_3566"/>
<dbReference type="InterPro" id="IPR013525">
    <property type="entry name" value="ABC2_TM"/>
</dbReference>
<dbReference type="GO" id="GO:0043190">
    <property type="term" value="C:ATP-binding cassette (ABC) transporter complex"/>
    <property type="evidence" value="ECO:0007669"/>
    <property type="project" value="InterPro"/>
</dbReference>
<dbReference type="STRING" id="40754.THII_3566"/>
<name>A0A090AHP3_9GAMM</name>
<feature type="transmembrane region" description="Helical" evidence="6">
    <location>
        <begin position="167"/>
        <end position="186"/>
    </location>
</feature>
<evidence type="ECO:0000256" key="5">
    <source>
        <dbReference type="ARBA" id="ARBA00023136"/>
    </source>
</evidence>
<dbReference type="InterPro" id="IPR000412">
    <property type="entry name" value="ABC_2_transport"/>
</dbReference>
<keyword evidence="9" id="KW-1185">Reference proteome</keyword>
<feature type="transmembrane region" description="Helical" evidence="6">
    <location>
        <begin position="136"/>
        <end position="161"/>
    </location>
</feature>
<dbReference type="PROSITE" id="PS51012">
    <property type="entry name" value="ABC_TM2"/>
    <property type="match status" value="1"/>
</dbReference>
<feature type="transmembrane region" description="Helical" evidence="6">
    <location>
        <begin position="81"/>
        <end position="98"/>
    </location>
</feature>
<dbReference type="InterPro" id="IPR047817">
    <property type="entry name" value="ABC2_TM_bact-type"/>
</dbReference>